<dbReference type="InParanoid" id="B9SPN1"/>
<accession>B9SPN1</accession>
<dbReference type="EMBL" id="EQ974071">
    <property type="protein sequence ID" value="EEF34439.1"/>
    <property type="molecule type" value="Genomic_DNA"/>
</dbReference>
<evidence type="ECO:0000313" key="1">
    <source>
        <dbReference type="EMBL" id="EEF34439.1"/>
    </source>
</evidence>
<sequence length="50" mass="5253">MASIAVAQLAIGVLGDGKLGLCEVETCPGLGDHLFEREVVLEASHECWAN</sequence>
<reference evidence="2" key="1">
    <citation type="journal article" date="2010" name="Nat. Biotechnol.">
        <title>Draft genome sequence of the oilseed species Ricinus communis.</title>
        <authorList>
            <person name="Chan A.P."/>
            <person name="Crabtree J."/>
            <person name="Zhao Q."/>
            <person name="Lorenzi H."/>
            <person name="Orvis J."/>
            <person name="Puiu D."/>
            <person name="Melake-Berhan A."/>
            <person name="Jones K.M."/>
            <person name="Redman J."/>
            <person name="Chen G."/>
            <person name="Cahoon E.B."/>
            <person name="Gedil M."/>
            <person name="Stanke M."/>
            <person name="Haas B.J."/>
            <person name="Wortman J.R."/>
            <person name="Fraser-Liggett C.M."/>
            <person name="Ravel J."/>
            <person name="Rabinowicz P.D."/>
        </authorList>
    </citation>
    <scope>NUCLEOTIDE SEQUENCE [LARGE SCALE GENOMIC DNA]</scope>
    <source>
        <strain evidence="2">cv. Hale</strain>
    </source>
</reference>
<evidence type="ECO:0000313" key="2">
    <source>
        <dbReference type="Proteomes" id="UP000008311"/>
    </source>
</evidence>
<gene>
    <name evidence="1" type="ORF">RCOM_1185000</name>
</gene>
<organism evidence="1 2">
    <name type="scientific">Ricinus communis</name>
    <name type="common">Castor bean</name>
    <dbReference type="NCBI Taxonomy" id="3988"/>
    <lineage>
        <taxon>Eukaryota</taxon>
        <taxon>Viridiplantae</taxon>
        <taxon>Streptophyta</taxon>
        <taxon>Embryophyta</taxon>
        <taxon>Tracheophyta</taxon>
        <taxon>Spermatophyta</taxon>
        <taxon>Magnoliopsida</taxon>
        <taxon>eudicotyledons</taxon>
        <taxon>Gunneridae</taxon>
        <taxon>Pentapetalae</taxon>
        <taxon>rosids</taxon>
        <taxon>fabids</taxon>
        <taxon>Malpighiales</taxon>
        <taxon>Euphorbiaceae</taxon>
        <taxon>Acalyphoideae</taxon>
        <taxon>Acalypheae</taxon>
        <taxon>Ricinus</taxon>
    </lineage>
</organism>
<keyword evidence="2" id="KW-1185">Reference proteome</keyword>
<name>B9SPN1_RICCO</name>
<dbReference type="AlphaFoldDB" id="B9SPN1"/>
<dbReference type="Proteomes" id="UP000008311">
    <property type="component" value="Unassembled WGS sequence"/>
</dbReference>
<protein>
    <submittedName>
        <fullName evidence="1">Uncharacterized protein</fullName>
    </submittedName>
</protein>
<proteinExistence type="predicted"/>